<gene>
    <name evidence="2" type="ORF">A3D91_02655</name>
</gene>
<dbReference type="EMBL" id="MEVD01000015">
    <property type="protein sequence ID" value="OGC53289.1"/>
    <property type="molecule type" value="Genomic_DNA"/>
</dbReference>
<evidence type="ECO:0000256" key="1">
    <source>
        <dbReference type="SAM" id="Phobius"/>
    </source>
</evidence>
<keyword evidence="1" id="KW-0812">Transmembrane</keyword>
<dbReference type="AlphaFoldDB" id="A0A1F4V7W6"/>
<dbReference type="STRING" id="1802620.A3D91_02655"/>
<sequence>MGLNKPGPAASFYAPIIILLLFIISAVISAILVLGRAGILFWEKRYKESFTLLGWTIGWGILYLALFIFILFMK</sequence>
<proteinExistence type="predicted"/>
<feature type="transmembrane region" description="Helical" evidence="1">
    <location>
        <begin position="12"/>
        <end position="38"/>
    </location>
</feature>
<evidence type="ECO:0000313" key="3">
    <source>
        <dbReference type="Proteomes" id="UP000178127"/>
    </source>
</evidence>
<comment type="caution">
    <text evidence="2">The sequence shown here is derived from an EMBL/GenBank/DDBJ whole genome shotgun (WGS) entry which is preliminary data.</text>
</comment>
<name>A0A1F4V7W6_UNCKA</name>
<organism evidence="2 3">
    <name type="scientific">candidate division WWE3 bacterium RIFCSPHIGHO2_02_FULL_38_14</name>
    <dbReference type="NCBI Taxonomy" id="1802620"/>
    <lineage>
        <taxon>Bacteria</taxon>
        <taxon>Katanobacteria</taxon>
    </lineage>
</organism>
<keyword evidence="1" id="KW-1133">Transmembrane helix</keyword>
<evidence type="ECO:0000313" key="2">
    <source>
        <dbReference type="EMBL" id="OGC53289.1"/>
    </source>
</evidence>
<feature type="transmembrane region" description="Helical" evidence="1">
    <location>
        <begin position="50"/>
        <end position="73"/>
    </location>
</feature>
<protein>
    <submittedName>
        <fullName evidence="2">Uncharacterized protein</fullName>
    </submittedName>
</protein>
<dbReference type="Proteomes" id="UP000178127">
    <property type="component" value="Unassembled WGS sequence"/>
</dbReference>
<reference evidence="2 3" key="1">
    <citation type="journal article" date="2016" name="Nat. Commun.">
        <title>Thousands of microbial genomes shed light on interconnected biogeochemical processes in an aquifer system.</title>
        <authorList>
            <person name="Anantharaman K."/>
            <person name="Brown C.T."/>
            <person name="Hug L.A."/>
            <person name="Sharon I."/>
            <person name="Castelle C.J."/>
            <person name="Probst A.J."/>
            <person name="Thomas B.C."/>
            <person name="Singh A."/>
            <person name="Wilkins M.J."/>
            <person name="Karaoz U."/>
            <person name="Brodie E.L."/>
            <person name="Williams K.H."/>
            <person name="Hubbard S.S."/>
            <person name="Banfield J.F."/>
        </authorList>
    </citation>
    <scope>NUCLEOTIDE SEQUENCE [LARGE SCALE GENOMIC DNA]</scope>
</reference>
<accession>A0A1F4V7W6</accession>
<keyword evidence="1" id="KW-0472">Membrane</keyword>